<dbReference type="InterPro" id="IPR001584">
    <property type="entry name" value="Integrase_cat-core"/>
</dbReference>
<protein>
    <submittedName>
        <fullName evidence="4">IS21 family transposase</fullName>
    </submittedName>
</protein>
<feature type="compositionally biased region" description="Basic residues" evidence="1">
    <location>
        <begin position="383"/>
        <end position="392"/>
    </location>
</feature>
<proteinExistence type="predicted"/>
<dbReference type="PROSITE" id="PS50994">
    <property type="entry name" value="INTEGRASE"/>
    <property type="match status" value="1"/>
</dbReference>
<feature type="region of interest" description="Disordered" evidence="1">
    <location>
        <begin position="383"/>
        <end position="404"/>
    </location>
</feature>
<name>A0ABW0IYC9_9HYPH</name>
<reference evidence="5" key="1">
    <citation type="journal article" date="2019" name="Int. J. Syst. Evol. Microbiol.">
        <title>The Global Catalogue of Microorganisms (GCM) 10K type strain sequencing project: providing services to taxonomists for standard genome sequencing and annotation.</title>
        <authorList>
            <consortium name="The Broad Institute Genomics Platform"/>
            <consortium name="The Broad Institute Genome Sequencing Center for Infectious Disease"/>
            <person name="Wu L."/>
            <person name="Ma J."/>
        </authorList>
    </citation>
    <scope>NUCLEOTIDE SEQUENCE [LARGE SCALE GENOMIC DNA]</scope>
    <source>
        <strain evidence="5">NCAIM B.01391</strain>
    </source>
</reference>
<dbReference type="PANTHER" id="PTHR35004">
    <property type="entry name" value="TRANSPOSASE RV3428C-RELATED"/>
    <property type="match status" value="1"/>
</dbReference>
<keyword evidence="5" id="KW-1185">Reference proteome</keyword>
<dbReference type="RefSeq" id="WP_067253527.1">
    <property type="nucleotide sequence ID" value="NZ_JBHSLW010000068.1"/>
</dbReference>
<comment type="caution">
    <text evidence="4">The sequence shown here is derived from an EMBL/GenBank/DDBJ whole genome shotgun (WGS) entry which is preliminary data.</text>
</comment>
<dbReference type="PANTHER" id="PTHR35004:SF8">
    <property type="entry name" value="TRANSPOSASE RV3428C-RELATED"/>
    <property type="match status" value="1"/>
</dbReference>
<dbReference type="Pfam" id="PF22483">
    <property type="entry name" value="Mu-transpos_C_2"/>
    <property type="match status" value="1"/>
</dbReference>
<gene>
    <name evidence="4" type="primary">istA</name>
    <name evidence="4" type="ORF">ACFPOB_27340</name>
</gene>
<evidence type="ECO:0000256" key="1">
    <source>
        <dbReference type="SAM" id="MobiDB-lite"/>
    </source>
</evidence>
<dbReference type="EMBL" id="JBHSLW010000068">
    <property type="protein sequence ID" value="MFC5423264.1"/>
    <property type="molecule type" value="Genomic_DNA"/>
</dbReference>
<feature type="domain" description="HTH IS408-type" evidence="2">
    <location>
        <begin position="12"/>
        <end position="93"/>
    </location>
</feature>
<organism evidence="4 5">
    <name type="scientific">Bosea eneae</name>
    <dbReference type="NCBI Taxonomy" id="151454"/>
    <lineage>
        <taxon>Bacteria</taxon>
        <taxon>Pseudomonadati</taxon>
        <taxon>Pseudomonadota</taxon>
        <taxon>Alphaproteobacteria</taxon>
        <taxon>Hyphomicrobiales</taxon>
        <taxon>Boseaceae</taxon>
        <taxon>Bosea</taxon>
    </lineage>
</organism>
<evidence type="ECO:0000313" key="5">
    <source>
        <dbReference type="Proteomes" id="UP001596053"/>
    </source>
</evidence>
<dbReference type="Proteomes" id="UP001596053">
    <property type="component" value="Unassembled WGS sequence"/>
</dbReference>
<evidence type="ECO:0000259" key="3">
    <source>
        <dbReference type="PROSITE" id="PS50994"/>
    </source>
</evidence>
<accession>A0ABW0IYC9</accession>
<dbReference type="InterPro" id="IPR017895">
    <property type="entry name" value="HTH_IS408/IS1162_type"/>
</dbReference>
<dbReference type="PROSITE" id="PS50532">
    <property type="entry name" value="HTH_IS408"/>
    <property type="match status" value="1"/>
</dbReference>
<dbReference type="InterPro" id="IPR054353">
    <property type="entry name" value="IstA-like_C"/>
</dbReference>
<evidence type="ECO:0000313" key="4">
    <source>
        <dbReference type="EMBL" id="MFC5423264.1"/>
    </source>
</evidence>
<dbReference type="NCBIfam" id="NF033546">
    <property type="entry name" value="transpos_IS21"/>
    <property type="match status" value="1"/>
</dbReference>
<sequence length="512" mass="57521">MPTKRKLTMRELRQMLRLAYGGVSAREIGRVLGIARSTVQENLGRAAQAGLTWPLPAELTDDALAGRLFARSGAKSGQRRRVEPNWSELIVELKKPGVTMAILWEEYRTIHPQGYGYSRFCDLLRGFQRRLSPTMRQEHVAGDKVFVDYSGKKLGIVDARTGIIREAEIFVGVLGASNFTFAEASWTQGLPDWIGSHVRMFRFFDGVPRLIVPDNLKAGVNKASFYDPELNRSYGMMASHYGVGVLPARPRKPRDKAKVENGVRFAQSAILGRLRNQTFFSLAEANAAIRGAVDRINDHVIRRLGVTRRHLFETVERPALAALPEDYEFAEWRLARAGVDYHVEYDGYFYSVPHGLIREQVDLRATSRTIEVFHRGQRVAAHQRRYGGRRHGTNPDHMPSSHRRYADWSPERLRRWAATVGPSTEGLVIAILANRPHPEHGFRTCLGVLRLFRDLRPSQAEAVSARALEIGAFAYRAVAAIAVRQAAAAARTTTEPAAIIEHSNLRGPGYFH</sequence>
<feature type="domain" description="Integrase catalytic" evidence="3">
    <location>
        <begin position="129"/>
        <end position="316"/>
    </location>
</feature>
<evidence type="ECO:0000259" key="2">
    <source>
        <dbReference type="PROSITE" id="PS50532"/>
    </source>
</evidence>